<name>A0A9W9CHC3_9PLEO</name>
<reference evidence="4" key="1">
    <citation type="submission" date="2022-10" db="EMBL/GenBank/DDBJ databases">
        <title>Tapping the CABI collections for fungal endophytes: first genome assemblies for Collariella, Neodidymelliopsis, Ascochyta clinopodiicola, Didymella pomorum, Didymosphaeria variabile, Neocosmospora piperis and Neocucurbitaria cava.</title>
        <authorList>
            <person name="Hill R."/>
        </authorList>
    </citation>
    <scope>NUCLEOTIDE SEQUENCE</scope>
    <source>
        <strain evidence="4">IMI 356814</strain>
    </source>
</reference>
<gene>
    <name evidence="4" type="primary">DPB11</name>
    <name evidence="4" type="ORF">N0V83_010447</name>
</gene>
<dbReference type="InterPro" id="IPR001357">
    <property type="entry name" value="BRCT_dom"/>
</dbReference>
<feature type="domain" description="BRCT" evidence="3">
    <location>
        <begin position="393"/>
        <end position="452"/>
    </location>
</feature>
<dbReference type="GO" id="GO:0006270">
    <property type="term" value="P:DNA replication initiation"/>
    <property type="evidence" value="ECO:0007669"/>
    <property type="project" value="TreeGrafter"/>
</dbReference>
<keyword evidence="4" id="KW-0418">Kinase</keyword>
<feature type="region of interest" description="Disordered" evidence="2">
    <location>
        <begin position="456"/>
        <end position="711"/>
    </location>
</feature>
<feature type="domain" description="BRCT" evidence="3">
    <location>
        <begin position="26"/>
        <end position="99"/>
    </location>
</feature>
<sequence length="759" mass="82717">MDATEGGYGGHDSLPVAGMHFQHAGTGQLPLAGAVICCTSIAPEQRNQLVTIGAQMGAAVKLDLTSDVTHLIVGSTDSAKYRYVAKSREDVKVLSPAWLEALREVWMEGDDNVDVAMLEREYRLPTFFGLKICLTGFDNPEQRRYIQETVDKNGAEYHGDLTKAVTHLIAATPSGKKYEHALNWRMKIVSLEWFEQSLERGMVLDEALYNPTIPVDQRGNGAWDRKQSPQPTLGKRPRDAGQNQSLNPFRRKLRRSASNKMGSQSEALWAGITAASSEVQHYGGDDWSEGMVAQPELTRAITPLTHTEDVNTPPDAQSPNVDLPSKEVAHVGLFQGRIVCPHGFDEGKAWFAGLTVNSTGFVGIELLHVTKLVTLMGTTMSALTSHESNVLTGATYDEQLTKKTSVMICNSRSPNAQKLKFASDKHIPAVHSTWLWECLRTGRLEPFGDYQIKTLEPVQQHRRKQTPDPLTSAPTAKLSEEDSLKLRQRKAQATKVTKPQRLQRPRALDLAPSTEATPGSSTNASPHPDHTPDQEEPAIGGLDGQASLPLQNVIANSPRRPSISSTGSKPISRPRSSSAESLIKAAPAPSKGRLNRQPTPDSVIPADDPEPPAPLIQAAPNNVEEEKDYSNILAQLRANRKAAPTPGDQADEKRRRRRQLGRATSARSNQSTGDNNSTGNLGGLDVDDGEDENTVLIEEYQPSQELGWDSPGAAKAREQMIRKLGGTIKERSVPVKGIGVVKDVVSETSGRAGGRKRRG</sequence>
<dbReference type="InterPro" id="IPR059215">
    <property type="entry name" value="BRCT2_TopBP1-like"/>
</dbReference>
<dbReference type="PANTHER" id="PTHR13561:SF20">
    <property type="entry name" value="DNA TOPOISOMERASE 2-BINDING PROTEIN 1"/>
    <property type="match status" value="1"/>
</dbReference>
<evidence type="ECO:0000313" key="4">
    <source>
        <dbReference type="EMBL" id="KAJ4362354.1"/>
    </source>
</evidence>
<dbReference type="InterPro" id="IPR036420">
    <property type="entry name" value="BRCT_dom_sf"/>
</dbReference>
<accession>A0A9W9CHC3</accession>
<dbReference type="OrthoDB" id="251770at2759"/>
<proteinExistence type="predicted"/>
<dbReference type="Pfam" id="PF00533">
    <property type="entry name" value="BRCT"/>
    <property type="match status" value="1"/>
</dbReference>
<dbReference type="SUPFAM" id="SSF52113">
    <property type="entry name" value="BRCT domain"/>
    <property type="match status" value="3"/>
</dbReference>
<protein>
    <submittedName>
        <fullName evidence="4">Protein kinase activating protein dpb11</fullName>
    </submittedName>
</protein>
<dbReference type="SMART" id="SM00292">
    <property type="entry name" value="BRCT"/>
    <property type="match status" value="3"/>
</dbReference>
<dbReference type="GO" id="GO:0016301">
    <property type="term" value="F:kinase activity"/>
    <property type="evidence" value="ECO:0007669"/>
    <property type="project" value="UniProtKB-KW"/>
</dbReference>
<keyword evidence="4" id="KW-0808">Transferase</keyword>
<dbReference type="CDD" id="cd17731">
    <property type="entry name" value="BRCT_TopBP1_rpt2_like"/>
    <property type="match status" value="1"/>
</dbReference>
<dbReference type="EMBL" id="JAPEUY010000021">
    <property type="protein sequence ID" value="KAJ4362354.1"/>
    <property type="molecule type" value="Genomic_DNA"/>
</dbReference>
<organism evidence="4 5">
    <name type="scientific">Neocucurbitaria cava</name>
    <dbReference type="NCBI Taxonomy" id="798079"/>
    <lineage>
        <taxon>Eukaryota</taxon>
        <taxon>Fungi</taxon>
        <taxon>Dikarya</taxon>
        <taxon>Ascomycota</taxon>
        <taxon>Pezizomycotina</taxon>
        <taxon>Dothideomycetes</taxon>
        <taxon>Pleosporomycetidae</taxon>
        <taxon>Pleosporales</taxon>
        <taxon>Pleosporineae</taxon>
        <taxon>Cucurbitariaceae</taxon>
        <taxon>Neocucurbitaria</taxon>
    </lineage>
</organism>
<dbReference type="AlphaFoldDB" id="A0A9W9CHC3"/>
<evidence type="ECO:0000256" key="2">
    <source>
        <dbReference type="SAM" id="MobiDB-lite"/>
    </source>
</evidence>
<feature type="domain" description="BRCT" evidence="3">
    <location>
        <begin position="122"/>
        <end position="211"/>
    </location>
</feature>
<evidence type="ECO:0000313" key="5">
    <source>
        <dbReference type="Proteomes" id="UP001140560"/>
    </source>
</evidence>
<feature type="compositionally biased region" description="Polar residues" evidence="2">
    <location>
        <begin position="665"/>
        <end position="678"/>
    </location>
</feature>
<dbReference type="Pfam" id="PF12738">
    <property type="entry name" value="PTCB-BRCT"/>
    <property type="match status" value="2"/>
</dbReference>
<dbReference type="GO" id="GO:0033314">
    <property type="term" value="P:mitotic DNA replication checkpoint signaling"/>
    <property type="evidence" value="ECO:0007669"/>
    <property type="project" value="TreeGrafter"/>
</dbReference>
<dbReference type="GO" id="GO:0007095">
    <property type="term" value="P:mitotic G2 DNA damage checkpoint signaling"/>
    <property type="evidence" value="ECO:0007669"/>
    <property type="project" value="TreeGrafter"/>
</dbReference>
<evidence type="ECO:0000259" key="3">
    <source>
        <dbReference type="PROSITE" id="PS50172"/>
    </source>
</evidence>
<feature type="compositionally biased region" description="Polar residues" evidence="2">
    <location>
        <begin position="514"/>
        <end position="525"/>
    </location>
</feature>
<dbReference type="PANTHER" id="PTHR13561">
    <property type="entry name" value="DNA REPLICATION REGULATOR DPB11-RELATED"/>
    <property type="match status" value="1"/>
</dbReference>
<evidence type="ECO:0000256" key="1">
    <source>
        <dbReference type="ARBA" id="ARBA00022737"/>
    </source>
</evidence>
<keyword evidence="5" id="KW-1185">Reference proteome</keyword>
<keyword evidence="1" id="KW-0677">Repeat</keyword>
<dbReference type="Gene3D" id="3.40.50.10190">
    <property type="entry name" value="BRCT domain"/>
    <property type="match status" value="3"/>
</dbReference>
<dbReference type="Proteomes" id="UP001140560">
    <property type="component" value="Unassembled WGS sequence"/>
</dbReference>
<comment type="caution">
    <text evidence="4">The sequence shown here is derived from an EMBL/GenBank/DDBJ whole genome shotgun (WGS) entry which is preliminary data.</text>
</comment>
<dbReference type="PROSITE" id="PS50172">
    <property type="entry name" value="BRCT"/>
    <property type="match status" value="3"/>
</dbReference>
<feature type="region of interest" description="Disordered" evidence="2">
    <location>
        <begin position="215"/>
        <end position="257"/>
    </location>
</feature>
<feature type="compositionally biased region" description="Polar residues" evidence="2">
    <location>
        <begin position="562"/>
        <end position="580"/>
    </location>
</feature>